<proteinExistence type="predicted"/>
<reference evidence="3" key="1">
    <citation type="submission" date="2017-02" db="UniProtKB">
        <authorList>
            <consortium name="WormBaseParasite"/>
        </authorList>
    </citation>
    <scope>IDENTIFICATION</scope>
</reference>
<dbReference type="WBParaSite" id="ASIM_0002012501-mRNA-1">
    <property type="protein sequence ID" value="ASIM_0002012501-mRNA-1"/>
    <property type="gene ID" value="ASIM_0002012501"/>
</dbReference>
<name>A0A0M3KGL1_ANISI</name>
<keyword evidence="2" id="KW-1185">Reference proteome</keyword>
<reference evidence="1 2" key="2">
    <citation type="submission" date="2018-11" db="EMBL/GenBank/DDBJ databases">
        <authorList>
            <consortium name="Pathogen Informatics"/>
        </authorList>
    </citation>
    <scope>NUCLEOTIDE SEQUENCE [LARGE SCALE GENOMIC DNA]</scope>
</reference>
<gene>
    <name evidence="1" type="ORF">ASIM_LOCUS19508</name>
</gene>
<organism evidence="3">
    <name type="scientific">Anisakis simplex</name>
    <name type="common">Herring worm</name>
    <dbReference type="NCBI Taxonomy" id="6269"/>
    <lineage>
        <taxon>Eukaryota</taxon>
        <taxon>Metazoa</taxon>
        <taxon>Ecdysozoa</taxon>
        <taxon>Nematoda</taxon>
        <taxon>Chromadorea</taxon>
        <taxon>Rhabditida</taxon>
        <taxon>Spirurina</taxon>
        <taxon>Ascaridomorpha</taxon>
        <taxon>Ascaridoidea</taxon>
        <taxon>Anisakidae</taxon>
        <taxon>Anisakis</taxon>
        <taxon>Anisakis simplex complex</taxon>
    </lineage>
</organism>
<evidence type="ECO:0000313" key="2">
    <source>
        <dbReference type="Proteomes" id="UP000267096"/>
    </source>
</evidence>
<dbReference type="InterPro" id="IPR029071">
    <property type="entry name" value="Ubiquitin-like_domsf"/>
</dbReference>
<dbReference type="OrthoDB" id="419317at2759"/>
<evidence type="ECO:0000313" key="1">
    <source>
        <dbReference type="EMBL" id="VDK70116.1"/>
    </source>
</evidence>
<sequence>MLITFKTISQVTFQIEVDPSVTILDDAQTVEEVKIDAAKFVVVMVARKKAPPAAASKPEPQAAAPP</sequence>
<dbReference type="AlphaFoldDB" id="A0A0M3KGL1"/>
<protein>
    <submittedName>
        <fullName evidence="3">Ubiquitin-like domain-containing protein</fullName>
    </submittedName>
</protein>
<accession>A0A0M3KGL1</accession>
<dbReference type="EMBL" id="UYRR01037372">
    <property type="protein sequence ID" value="VDK70116.1"/>
    <property type="molecule type" value="Genomic_DNA"/>
</dbReference>
<dbReference type="Proteomes" id="UP000267096">
    <property type="component" value="Unassembled WGS sequence"/>
</dbReference>
<dbReference type="SUPFAM" id="SSF54236">
    <property type="entry name" value="Ubiquitin-like"/>
    <property type="match status" value="1"/>
</dbReference>
<evidence type="ECO:0000313" key="3">
    <source>
        <dbReference type="WBParaSite" id="ASIM_0002012501-mRNA-1"/>
    </source>
</evidence>